<protein>
    <recommendedName>
        <fullName evidence="5">Short chain dehydrogenase</fullName>
    </recommendedName>
</protein>
<gene>
    <name evidence="3" type="ORF">Micbo1qcDRAFT_198219</name>
</gene>
<dbReference type="InterPro" id="IPR002347">
    <property type="entry name" value="SDR_fam"/>
</dbReference>
<dbReference type="EMBL" id="KQ964266">
    <property type="protein sequence ID" value="KXJ86776.1"/>
    <property type="molecule type" value="Genomic_DNA"/>
</dbReference>
<dbReference type="Proteomes" id="UP000070501">
    <property type="component" value="Unassembled WGS sequence"/>
</dbReference>
<dbReference type="Gene3D" id="3.40.50.720">
    <property type="entry name" value="NAD(P)-binding Rossmann-like Domain"/>
    <property type="match status" value="1"/>
</dbReference>
<dbReference type="SUPFAM" id="SSF51735">
    <property type="entry name" value="NAD(P)-binding Rossmann-fold domains"/>
    <property type="match status" value="1"/>
</dbReference>
<name>A0A136IPB2_9PEZI</name>
<dbReference type="AlphaFoldDB" id="A0A136IPB2"/>
<comment type="similarity">
    <text evidence="1">Belongs to the short-chain dehydrogenases/reductases (SDR) family.</text>
</comment>
<dbReference type="Pfam" id="PF00106">
    <property type="entry name" value="adh_short"/>
    <property type="match status" value="1"/>
</dbReference>
<dbReference type="PANTHER" id="PTHR43008">
    <property type="entry name" value="BENZIL REDUCTASE"/>
    <property type="match status" value="1"/>
</dbReference>
<dbReference type="PRINTS" id="PR00081">
    <property type="entry name" value="GDHRDH"/>
</dbReference>
<evidence type="ECO:0000313" key="4">
    <source>
        <dbReference type="Proteomes" id="UP000070501"/>
    </source>
</evidence>
<sequence length="277" mass="30044">MADQDAQIVLITGGNTGIGWEAVKALLQSDRKYLILMGSRSLDKAADAINNVQQEVANAVGTVEPVQVDISSDESIRAAYDTVREKYGRLDALVNNAGGQYETEARQGKCTMREAFNKNFDINVSGTYVMTQTFMPLLLKSTSPGGGRLLFITSGLSSLSKYSAQPYPAPNPPVGEGKWPKEELDRFNDAMAYRTSKTALNMMMLNFAWQLTNDSVKVWAVSPGFLATGLGGLTETMKQRGAGHPSVGGRFIRDVIEGKRDADVGKVVHSDGSVQPW</sequence>
<keyword evidence="4" id="KW-1185">Reference proteome</keyword>
<proteinExistence type="inferred from homology"/>
<reference evidence="4" key="1">
    <citation type="submission" date="2016-02" db="EMBL/GenBank/DDBJ databases">
        <title>Draft genome sequence of Microdochium bolleyi, a fungal endophyte of beachgrass.</title>
        <authorList>
            <consortium name="DOE Joint Genome Institute"/>
            <person name="David A.S."/>
            <person name="May G."/>
            <person name="Haridas S."/>
            <person name="Lim J."/>
            <person name="Wang M."/>
            <person name="Labutti K."/>
            <person name="Lipzen A."/>
            <person name="Barry K."/>
            <person name="Grigoriev I.V."/>
        </authorList>
    </citation>
    <scope>NUCLEOTIDE SEQUENCE [LARGE SCALE GENOMIC DNA]</scope>
    <source>
        <strain evidence="4">J235TASD1</strain>
    </source>
</reference>
<dbReference type="InParanoid" id="A0A136IPB2"/>
<dbReference type="GO" id="GO:0050664">
    <property type="term" value="F:oxidoreductase activity, acting on NAD(P)H, oxygen as acceptor"/>
    <property type="evidence" value="ECO:0007669"/>
    <property type="project" value="TreeGrafter"/>
</dbReference>
<evidence type="ECO:0008006" key="5">
    <source>
        <dbReference type="Google" id="ProtNLM"/>
    </source>
</evidence>
<dbReference type="OrthoDB" id="1933717at2759"/>
<evidence type="ECO:0000256" key="1">
    <source>
        <dbReference type="ARBA" id="ARBA00006484"/>
    </source>
</evidence>
<organism evidence="3 4">
    <name type="scientific">Microdochium bolleyi</name>
    <dbReference type="NCBI Taxonomy" id="196109"/>
    <lineage>
        <taxon>Eukaryota</taxon>
        <taxon>Fungi</taxon>
        <taxon>Dikarya</taxon>
        <taxon>Ascomycota</taxon>
        <taxon>Pezizomycotina</taxon>
        <taxon>Sordariomycetes</taxon>
        <taxon>Xylariomycetidae</taxon>
        <taxon>Xylariales</taxon>
        <taxon>Microdochiaceae</taxon>
        <taxon>Microdochium</taxon>
    </lineage>
</organism>
<accession>A0A136IPB2</accession>
<evidence type="ECO:0000313" key="3">
    <source>
        <dbReference type="EMBL" id="KXJ86776.1"/>
    </source>
</evidence>
<dbReference type="PANTHER" id="PTHR43008:SF8">
    <property type="entry name" value="BENZIL REDUCTASE ((S)-BENZOIN FORMING) IRC24"/>
    <property type="match status" value="1"/>
</dbReference>
<keyword evidence="2" id="KW-0560">Oxidoreductase</keyword>
<dbReference type="GO" id="GO:0016616">
    <property type="term" value="F:oxidoreductase activity, acting on the CH-OH group of donors, NAD or NADP as acceptor"/>
    <property type="evidence" value="ECO:0007669"/>
    <property type="project" value="UniProtKB-ARBA"/>
</dbReference>
<evidence type="ECO:0000256" key="2">
    <source>
        <dbReference type="ARBA" id="ARBA00023002"/>
    </source>
</evidence>
<dbReference type="InterPro" id="IPR036291">
    <property type="entry name" value="NAD(P)-bd_dom_sf"/>
</dbReference>